<reference evidence="3" key="1">
    <citation type="journal article" date="2019" name="Nat. Commun.">
        <title>The genome of broomcorn millet.</title>
        <authorList>
            <person name="Zou C."/>
            <person name="Miki D."/>
            <person name="Li D."/>
            <person name="Tang Q."/>
            <person name="Xiao L."/>
            <person name="Rajput S."/>
            <person name="Deng P."/>
            <person name="Jia W."/>
            <person name="Huang R."/>
            <person name="Zhang M."/>
            <person name="Sun Y."/>
            <person name="Hu J."/>
            <person name="Fu X."/>
            <person name="Schnable P.S."/>
            <person name="Li F."/>
            <person name="Zhang H."/>
            <person name="Feng B."/>
            <person name="Zhu X."/>
            <person name="Liu R."/>
            <person name="Schnable J.C."/>
            <person name="Zhu J.-K."/>
            <person name="Zhang H."/>
        </authorList>
    </citation>
    <scope>NUCLEOTIDE SEQUENCE [LARGE SCALE GENOMIC DNA]</scope>
</reference>
<evidence type="ECO:0000313" key="2">
    <source>
        <dbReference type="EMBL" id="RLM73548.1"/>
    </source>
</evidence>
<dbReference type="AlphaFoldDB" id="A0A3L6Q6S9"/>
<feature type="region of interest" description="Disordered" evidence="1">
    <location>
        <begin position="52"/>
        <end position="200"/>
    </location>
</feature>
<feature type="compositionally biased region" description="Basic residues" evidence="1">
    <location>
        <begin position="173"/>
        <end position="182"/>
    </location>
</feature>
<evidence type="ECO:0000256" key="1">
    <source>
        <dbReference type="SAM" id="MobiDB-lite"/>
    </source>
</evidence>
<feature type="compositionally biased region" description="Basic residues" evidence="1">
    <location>
        <begin position="113"/>
        <end position="125"/>
    </location>
</feature>
<sequence length="525" mass="56184">MPLQIPHQIQIASARSCSRIDPTTRGSYTAAHQPPHPTCSWSLVVDLDPVGVEDGARRRPGHPRRRRGRGDRVHGLRPLRRAPAPPGPAPPRRAPPGGRRPPPAPARVPRAPPARHLRLLPRLGRRVQAPAPRLRAGPAPPVPPAADLRRRRHAPCHGAGPQGRRGREAPGPRARRVRRHGRAACGDRAAVPARGADEPVRPPRALLRAHVPRAGARPGGGRGRGARDAGPGAGAAVRPALPLGVAAGLLGPAVEPLRAGAAPAVRVPPRARAPRRPRGGAGGLRRVRPDARGHVLVPHAAPAHGGGGGLLRAARGVRGSGGVVGRARAVATPAPRAGHAAHAGVRRRHGVLALLPAHHQARRRQAGDRRERGDGRVPAWRGGAGGRLRPVSLVRPLVGRWLAVAVCIWINKTPCWCYCICERKLKPNRPKSPGCRFGSGLYCFWHITLWRRAFPFGPLASQIAIANTTSYASPPCSDRIFRELRPVDEIEGERRPGQCRMSMRMDRGTGTRAAVVRRTKTPPRP</sequence>
<dbReference type="EMBL" id="PQIB02000013">
    <property type="protein sequence ID" value="RLM73548.1"/>
    <property type="molecule type" value="Genomic_DNA"/>
</dbReference>
<evidence type="ECO:0000313" key="3">
    <source>
        <dbReference type="Proteomes" id="UP000275267"/>
    </source>
</evidence>
<feature type="region of interest" description="Disordered" evidence="1">
    <location>
        <begin position="213"/>
        <end position="235"/>
    </location>
</feature>
<feature type="compositionally biased region" description="Basic and acidic residues" evidence="1">
    <location>
        <begin position="365"/>
        <end position="375"/>
    </location>
</feature>
<feature type="region of interest" description="Disordered" evidence="1">
    <location>
        <begin position="14"/>
        <end position="38"/>
    </location>
</feature>
<protein>
    <submittedName>
        <fullName evidence="2">Uncharacterized protein</fullName>
    </submittedName>
</protein>
<proteinExistence type="predicted"/>
<feature type="region of interest" description="Disordered" evidence="1">
    <location>
        <begin position="359"/>
        <end position="378"/>
    </location>
</feature>
<comment type="caution">
    <text evidence="2">The sequence shown here is derived from an EMBL/GenBank/DDBJ whole genome shotgun (WGS) entry which is preliminary data.</text>
</comment>
<feature type="compositionally biased region" description="Pro residues" evidence="1">
    <location>
        <begin position="83"/>
        <end position="112"/>
    </location>
</feature>
<organism evidence="2 3">
    <name type="scientific">Panicum miliaceum</name>
    <name type="common">Proso millet</name>
    <name type="synonym">Broomcorn millet</name>
    <dbReference type="NCBI Taxonomy" id="4540"/>
    <lineage>
        <taxon>Eukaryota</taxon>
        <taxon>Viridiplantae</taxon>
        <taxon>Streptophyta</taxon>
        <taxon>Embryophyta</taxon>
        <taxon>Tracheophyta</taxon>
        <taxon>Spermatophyta</taxon>
        <taxon>Magnoliopsida</taxon>
        <taxon>Liliopsida</taxon>
        <taxon>Poales</taxon>
        <taxon>Poaceae</taxon>
        <taxon>PACMAD clade</taxon>
        <taxon>Panicoideae</taxon>
        <taxon>Panicodae</taxon>
        <taxon>Paniceae</taxon>
        <taxon>Panicinae</taxon>
        <taxon>Panicum</taxon>
        <taxon>Panicum sect. Panicum</taxon>
    </lineage>
</organism>
<keyword evidence="3" id="KW-1185">Reference proteome</keyword>
<feature type="compositionally biased region" description="Basic residues" evidence="1">
    <location>
        <begin position="58"/>
        <end position="80"/>
    </location>
</feature>
<gene>
    <name evidence="2" type="ORF">C2845_PM15G12080</name>
</gene>
<dbReference type="Proteomes" id="UP000275267">
    <property type="component" value="Unassembled WGS sequence"/>
</dbReference>
<accession>A0A3L6Q6S9</accession>
<name>A0A3L6Q6S9_PANMI</name>